<dbReference type="Proteomes" id="UP000030655">
    <property type="component" value="Unassembled WGS sequence"/>
</dbReference>
<dbReference type="VEuPathDB" id="MicrosporidiaDB:H312_00979"/>
<gene>
    <name evidence="1" type="ORF">H312_00979</name>
</gene>
<reference evidence="2" key="1">
    <citation type="submission" date="2013-02" db="EMBL/GenBank/DDBJ databases">
        <authorList>
            <consortium name="The Broad Institute Genome Sequencing Platform"/>
            <person name="Cuomo C."/>
            <person name="Becnel J."/>
            <person name="Sanscrainte N."/>
            <person name="Walker B."/>
            <person name="Young S.K."/>
            <person name="Zeng Q."/>
            <person name="Gargeya S."/>
            <person name="Fitzgerald M."/>
            <person name="Haas B."/>
            <person name="Abouelleil A."/>
            <person name="Alvarado L."/>
            <person name="Arachchi H.M."/>
            <person name="Berlin A.M."/>
            <person name="Chapman S.B."/>
            <person name="Dewar J."/>
            <person name="Goldberg J."/>
            <person name="Griggs A."/>
            <person name="Gujja S."/>
            <person name="Hansen M."/>
            <person name="Howarth C."/>
            <person name="Imamovic A."/>
            <person name="Larimer J."/>
            <person name="McCowan C."/>
            <person name="Murphy C."/>
            <person name="Neiman D."/>
            <person name="Pearson M."/>
            <person name="Priest M."/>
            <person name="Roberts A."/>
            <person name="Saif S."/>
            <person name="Shea T."/>
            <person name="Sisk P."/>
            <person name="Sykes S."/>
            <person name="Wortman J."/>
            <person name="Nusbaum C."/>
            <person name="Birren B."/>
        </authorList>
    </citation>
    <scope>NUCLEOTIDE SEQUENCE [LARGE SCALE GENOMIC DNA]</scope>
    <source>
        <strain evidence="2">PRA339</strain>
    </source>
</reference>
<reference evidence="1 2" key="2">
    <citation type="submission" date="2014-03" db="EMBL/GenBank/DDBJ databases">
        <title>The Genome Sequence of Anncaliia algerae insect isolate PRA339.</title>
        <authorList>
            <consortium name="The Broad Institute Genome Sequencing Platform"/>
            <consortium name="The Broad Institute Genome Sequencing Center for Infectious Disease"/>
            <person name="Cuomo C."/>
            <person name="Becnel J."/>
            <person name="Sanscrainte N."/>
            <person name="Walker B."/>
            <person name="Young S.K."/>
            <person name="Zeng Q."/>
            <person name="Gargeya S."/>
            <person name="Fitzgerald M."/>
            <person name="Haas B."/>
            <person name="Abouelleil A."/>
            <person name="Alvarado L."/>
            <person name="Arachchi H.M."/>
            <person name="Berlin A.M."/>
            <person name="Chapman S.B."/>
            <person name="Dewar J."/>
            <person name="Goldberg J."/>
            <person name="Griggs A."/>
            <person name="Gujja S."/>
            <person name="Hansen M."/>
            <person name="Howarth C."/>
            <person name="Imamovic A."/>
            <person name="Larimer J."/>
            <person name="McCowan C."/>
            <person name="Murphy C."/>
            <person name="Neiman D."/>
            <person name="Pearson M."/>
            <person name="Priest M."/>
            <person name="Roberts A."/>
            <person name="Saif S."/>
            <person name="Shea T."/>
            <person name="Sisk P."/>
            <person name="Sykes S."/>
            <person name="Wortman J."/>
            <person name="Nusbaum C."/>
            <person name="Birren B."/>
        </authorList>
    </citation>
    <scope>NUCLEOTIDE SEQUENCE [LARGE SCALE GENOMIC DNA]</scope>
    <source>
        <strain evidence="1 2">PRA339</strain>
    </source>
</reference>
<proteinExistence type="predicted"/>
<dbReference type="HOGENOM" id="CLU_1119926_0_0_1"/>
<organism evidence="1 2">
    <name type="scientific">Anncaliia algerae PRA339</name>
    <dbReference type="NCBI Taxonomy" id="1288291"/>
    <lineage>
        <taxon>Eukaryota</taxon>
        <taxon>Fungi</taxon>
        <taxon>Fungi incertae sedis</taxon>
        <taxon>Microsporidia</taxon>
        <taxon>Tubulinosematoidea</taxon>
        <taxon>Tubulinosematidae</taxon>
        <taxon>Anncaliia</taxon>
    </lineage>
</organism>
<evidence type="ECO:0000313" key="1">
    <source>
        <dbReference type="EMBL" id="KCZ81655.1"/>
    </source>
</evidence>
<accession>A0A059F387</accession>
<evidence type="ECO:0000313" key="2">
    <source>
        <dbReference type="Proteomes" id="UP000030655"/>
    </source>
</evidence>
<name>A0A059F387_9MICR</name>
<keyword evidence="2" id="KW-1185">Reference proteome</keyword>
<dbReference type="EMBL" id="KK365139">
    <property type="protein sequence ID" value="KCZ81655.1"/>
    <property type="molecule type" value="Genomic_DNA"/>
</dbReference>
<sequence length="248" mass="29465">MGLNILNMLRRPFKGSIWTIKQGKYHNNLTNEYFSSFPAHIPMEFKPINPTNLGELLHYDSVDHNASLEGFHTSYKDTMFYKSEESPTHIFMNHIKLKKEEFNILLNDMKNTNIYDKLLKINRIKFILDKEVLNEIHSHTHLLVVLEIIQDNLSKYLISQRIGLLCYDISVRAKTGEYTNQVYRMKQEAKKYFMKLKHSRNNVIPKLSELCLRRNYFDELIIRNKELLIKAYEEVFVEKEDTKSEGEI</sequence>
<protein>
    <submittedName>
        <fullName evidence="1">Uncharacterized protein</fullName>
    </submittedName>
</protein>
<dbReference type="AlphaFoldDB" id="A0A059F387"/>